<dbReference type="InterPro" id="IPR050668">
    <property type="entry name" value="Cytochrome_b5"/>
</dbReference>
<dbReference type="EMBL" id="JAGFMF010012294">
    <property type="protein sequence ID" value="KAG8504376.1"/>
    <property type="molecule type" value="Genomic_DNA"/>
</dbReference>
<dbReference type="GO" id="GO:0020037">
    <property type="term" value="F:heme binding"/>
    <property type="evidence" value="ECO:0007669"/>
    <property type="project" value="TreeGrafter"/>
</dbReference>
<keyword evidence="7" id="KW-0492">Microsome</keyword>
<evidence type="ECO:0000256" key="2">
    <source>
        <dbReference type="ARBA" id="ARBA00022448"/>
    </source>
</evidence>
<evidence type="ECO:0000256" key="10">
    <source>
        <dbReference type="ARBA" id="ARBA00023136"/>
    </source>
</evidence>
<reference evidence="16" key="1">
    <citation type="journal article" date="2021" name="Evol. Appl.">
        <title>The genome of the Pyrenean desman and the effects of bottlenecks and inbreeding on the genomic landscape of an endangered species.</title>
        <authorList>
            <person name="Escoda L."/>
            <person name="Castresana J."/>
        </authorList>
    </citation>
    <scope>NUCLEOTIDE SEQUENCE</scope>
    <source>
        <strain evidence="16">IBE-C5619</strain>
    </source>
</reference>
<dbReference type="PANTHER" id="PTHR19359">
    <property type="entry name" value="CYTOCHROME B5"/>
    <property type="match status" value="1"/>
</dbReference>
<evidence type="ECO:0000256" key="4">
    <source>
        <dbReference type="ARBA" id="ARBA00022692"/>
    </source>
</evidence>
<sequence length="834" mass="90230">MAEKSNKAVKYYRLEEIQKHNHSKSTWLILHHKVYDLTKFLEEVSWRGATKTGTWGSLRDLPAARGVNVRGRRLRRGAYGTGQGSRLDGASRSDSELPGALSRRLFPRCGFPGMHSVHLSAGSGVRTDLHAVQERELEMGCGAQPVQDSDPVSDSCRLLLWMMQEIPFSIQTGLSPSGPWALLTPPVPLPGSFSAVSSWLLSGSSGGESALLSSAPTLRPGLSGFRCFHRLLSGFFLRLPAVPSAPADLTTEALCVLPARCPPLAPSPKAPSLPSSRSFLLAPRRPDPTLPISCRASWRVLQVECERVLARVSPAAVLQLCPRSPSLASRACCRVGPHCCWVRTAQLCRAHPAGPRRLLEGRATTLAARLARGLADVRASPPSGAAQARFSAFLGSVYPLTSTDASPFQSRVKGEVKRKPEASRIFCLWSTDPDAITWCARCERGWKTSTAPLCCFLVERLSVWGQGERRQSSEHLGRSLPLDRRLRCLCLVAQWCMFSRLAGATCPTHMPKPTADCSRSNSRSLLLPPAGEAPAGWGWLPRGRSAARSSGGPGSTSLTWLWHSPPLKKGPSNAAASARSGVALGSAERPRRGGVLSGFGAPDKCRASSLVCAALPGSSHPHQLPRNLGRNCFSSNKTGCAGCRANGKVIRLFCPPAVGVMMDTCVLHARLSGHVDVSRREAEREKGRSSSSREARAPRECAHLRTPTPSWRCRHQAHVQDAGVHRHTGGGGRRSLTLFSDPTHPGGEEVLREQAGGDATENFEDVGHSTDAREMSKTFIIGELHPDDRSKIAKPSESLITTVDSNPSWWSNWVIPAISALAVALMYRYYTAEE</sequence>
<dbReference type="OrthoDB" id="260519at2759"/>
<name>A0A8J5ZMT8_GALPY</name>
<keyword evidence="3" id="KW-0349">Heme</keyword>
<evidence type="ECO:0000256" key="13">
    <source>
        <dbReference type="ARBA" id="ARBA00039806"/>
    </source>
</evidence>
<keyword evidence="8" id="KW-0249">Electron transport</keyword>
<dbReference type="InterPro" id="IPR036400">
    <property type="entry name" value="Cyt_B5-like_heme/steroid_sf"/>
</dbReference>
<keyword evidence="17" id="KW-1185">Reference proteome</keyword>
<organism evidence="16 17">
    <name type="scientific">Galemys pyrenaicus</name>
    <name type="common">Iberian desman</name>
    <name type="synonym">Pyrenean desman</name>
    <dbReference type="NCBI Taxonomy" id="202257"/>
    <lineage>
        <taxon>Eukaryota</taxon>
        <taxon>Metazoa</taxon>
        <taxon>Chordata</taxon>
        <taxon>Craniata</taxon>
        <taxon>Vertebrata</taxon>
        <taxon>Euteleostomi</taxon>
        <taxon>Mammalia</taxon>
        <taxon>Eutheria</taxon>
        <taxon>Laurasiatheria</taxon>
        <taxon>Eulipotyphla</taxon>
        <taxon>Talpidae</taxon>
        <taxon>Galemys</taxon>
    </lineage>
</organism>
<evidence type="ECO:0000256" key="8">
    <source>
        <dbReference type="ARBA" id="ARBA00022982"/>
    </source>
</evidence>
<dbReference type="GO" id="GO:0005789">
    <property type="term" value="C:endoplasmic reticulum membrane"/>
    <property type="evidence" value="ECO:0007669"/>
    <property type="project" value="UniProtKB-SubCell"/>
</dbReference>
<evidence type="ECO:0000259" key="15">
    <source>
        <dbReference type="PROSITE" id="PS50255"/>
    </source>
</evidence>
<feature type="domain" description="Cytochrome b5 heme-binding" evidence="15">
    <location>
        <begin position="9"/>
        <end position="43"/>
    </location>
</feature>
<keyword evidence="5" id="KW-0479">Metal-binding</keyword>
<dbReference type="GO" id="GO:0046872">
    <property type="term" value="F:metal ion binding"/>
    <property type="evidence" value="ECO:0007669"/>
    <property type="project" value="UniProtKB-KW"/>
</dbReference>
<protein>
    <recommendedName>
        <fullName evidence="13">Cytochrome b5</fullName>
    </recommendedName>
</protein>
<feature type="domain" description="Cytochrome b5 heme-binding" evidence="15">
    <location>
        <begin position="744"/>
        <end position="785"/>
    </location>
</feature>
<evidence type="ECO:0000256" key="12">
    <source>
        <dbReference type="ARBA" id="ARBA00038168"/>
    </source>
</evidence>
<keyword evidence="9" id="KW-0408">Iron</keyword>
<feature type="region of interest" description="Disordered" evidence="14">
    <location>
        <begin position="74"/>
        <end position="95"/>
    </location>
</feature>
<dbReference type="SUPFAM" id="SSF55856">
    <property type="entry name" value="Cytochrome b5-like heme/steroid binding domain"/>
    <property type="match status" value="2"/>
</dbReference>
<accession>A0A8J5ZMT8</accession>
<dbReference type="Gene3D" id="3.10.120.10">
    <property type="entry name" value="Cytochrome b5-like heme/steroid binding domain"/>
    <property type="match status" value="2"/>
</dbReference>
<evidence type="ECO:0000256" key="3">
    <source>
        <dbReference type="ARBA" id="ARBA00022617"/>
    </source>
</evidence>
<feature type="region of interest" description="Disordered" evidence="14">
    <location>
        <begin position="544"/>
        <end position="563"/>
    </location>
</feature>
<dbReference type="Pfam" id="PF00173">
    <property type="entry name" value="Cyt-b5"/>
    <property type="match status" value="2"/>
</dbReference>
<evidence type="ECO:0000256" key="11">
    <source>
        <dbReference type="ARBA" id="ARBA00037877"/>
    </source>
</evidence>
<comment type="caution">
    <text evidence="16">The sequence shown here is derived from an EMBL/GenBank/DDBJ whole genome shotgun (WGS) entry which is preliminary data.</text>
</comment>
<proteinExistence type="inferred from homology"/>
<dbReference type="PANTHER" id="PTHR19359:SF150">
    <property type="entry name" value="CYTOCHROME B5"/>
    <property type="match status" value="1"/>
</dbReference>
<keyword evidence="2" id="KW-0813">Transport</keyword>
<evidence type="ECO:0000313" key="17">
    <source>
        <dbReference type="Proteomes" id="UP000700334"/>
    </source>
</evidence>
<dbReference type="InterPro" id="IPR001199">
    <property type="entry name" value="Cyt_B5-like_heme/steroid-bd"/>
</dbReference>
<feature type="region of interest" description="Disordered" evidence="14">
    <location>
        <begin position="676"/>
        <end position="703"/>
    </location>
</feature>
<gene>
    <name evidence="16" type="ORF">J0S82_015092</name>
</gene>
<keyword evidence="10" id="KW-0472">Membrane</keyword>
<keyword evidence="6" id="KW-0256">Endoplasmic reticulum</keyword>
<evidence type="ECO:0000256" key="5">
    <source>
        <dbReference type="ARBA" id="ARBA00022723"/>
    </source>
</evidence>
<evidence type="ECO:0000256" key="7">
    <source>
        <dbReference type="ARBA" id="ARBA00022848"/>
    </source>
</evidence>
<feature type="region of interest" description="Disordered" evidence="14">
    <location>
        <begin position="571"/>
        <end position="592"/>
    </location>
</feature>
<dbReference type="AlphaFoldDB" id="A0A8J5ZMT8"/>
<comment type="subcellular location">
    <subcellularLocation>
        <location evidence="1">Endoplasmic reticulum membrane</location>
        <topology evidence="1">Single-pass membrane protein</topology>
        <orientation evidence="1">Cytoplasmic side</orientation>
    </subcellularLocation>
    <subcellularLocation>
        <location evidence="11">Microsome membrane</location>
        <topology evidence="11">Single-pass membrane protein</topology>
        <orientation evidence="11">Cytoplasmic side</orientation>
    </subcellularLocation>
</comment>
<dbReference type="Proteomes" id="UP000700334">
    <property type="component" value="Unassembled WGS sequence"/>
</dbReference>
<dbReference type="SMART" id="SM01117">
    <property type="entry name" value="Cyt-b5"/>
    <property type="match status" value="2"/>
</dbReference>
<evidence type="ECO:0000256" key="14">
    <source>
        <dbReference type="SAM" id="MobiDB-lite"/>
    </source>
</evidence>
<comment type="similarity">
    <text evidence="12">Belongs to the cytochrome b5 family.</text>
</comment>
<keyword evidence="4" id="KW-0812">Transmembrane</keyword>
<evidence type="ECO:0000313" key="16">
    <source>
        <dbReference type="EMBL" id="KAG8504376.1"/>
    </source>
</evidence>
<evidence type="ECO:0000256" key="9">
    <source>
        <dbReference type="ARBA" id="ARBA00023004"/>
    </source>
</evidence>
<evidence type="ECO:0000256" key="1">
    <source>
        <dbReference type="ARBA" id="ARBA00004131"/>
    </source>
</evidence>
<dbReference type="PROSITE" id="PS50255">
    <property type="entry name" value="CYTOCHROME_B5_2"/>
    <property type="match status" value="2"/>
</dbReference>
<evidence type="ECO:0000256" key="6">
    <source>
        <dbReference type="ARBA" id="ARBA00022824"/>
    </source>
</evidence>